<evidence type="ECO:0000313" key="18">
    <source>
        <dbReference type="EMBL" id="QCP12322.1"/>
    </source>
</evidence>
<dbReference type="Pfam" id="PF02518">
    <property type="entry name" value="HATPase_c"/>
    <property type="match status" value="1"/>
</dbReference>
<dbReference type="Pfam" id="PF00512">
    <property type="entry name" value="HisKA"/>
    <property type="match status" value="1"/>
</dbReference>
<keyword evidence="4 14" id="KW-0997">Cell inner membrane</keyword>
<keyword evidence="11 14" id="KW-1133">Transmembrane helix</keyword>
<evidence type="ECO:0000256" key="2">
    <source>
        <dbReference type="ARBA" id="ARBA00004533"/>
    </source>
</evidence>
<gene>
    <name evidence="18" type="ORF">FCL38_19270</name>
    <name evidence="17" type="ORF">FHS02_002900</name>
</gene>
<keyword evidence="9 14" id="KW-0418">Kinase</keyword>
<dbReference type="PANTHER" id="PTHR45436:SF3">
    <property type="entry name" value="SENSOR HISTIDINE KINASE HPRS"/>
    <property type="match status" value="1"/>
</dbReference>
<evidence type="ECO:0000313" key="20">
    <source>
        <dbReference type="Proteomes" id="UP000584325"/>
    </source>
</evidence>
<dbReference type="EMBL" id="CP040017">
    <property type="protein sequence ID" value="QCP12322.1"/>
    <property type="molecule type" value="Genomic_DNA"/>
</dbReference>
<evidence type="ECO:0000256" key="8">
    <source>
        <dbReference type="ARBA" id="ARBA00022741"/>
    </source>
</evidence>
<dbReference type="Pfam" id="PF21085">
    <property type="entry name" value="CusS"/>
    <property type="match status" value="1"/>
</dbReference>
<dbReference type="InterPro" id="IPR050428">
    <property type="entry name" value="TCS_sensor_his_kinase"/>
</dbReference>
<keyword evidence="10 14" id="KW-0067">ATP-binding</keyword>
<dbReference type="Gene3D" id="3.30.565.10">
    <property type="entry name" value="Histidine kinase-like ATPase, C-terminal domain"/>
    <property type="match status" value="1"/>
</dbReference>
<dbReference type="CDD" id="cd00082">
    <property type="entry name" value="HisKA"/>
    <property type="match status" value="1"/>
</dbReference>
<evidence type="ECO:0000313" key="17">
    <source>
        <dbReference type="EMBL" id="MBB3222081.1"/>
    </source>
</evidence>
<organism evidence="17 20">
    <name type="scientific">Pseudoduganella umbonata</name>
    <dbReference type="NCBI Taxonomy" id="864828"/>
    <lineage>
        <taxon>Bacteria</taxon>
        <taxon>Pseudomonadati</taxon>
        <taxon>Pseudomonadota</taxon>
        <taxon>Betaproteobacteria</taxon>
        <taxon>Burkholderiales</taxon>
        <taxon>Oxalobacteraceae</taxon>
        <taxon>Telluria group</taxon>
        <taxon>Pseudoduganella</taxon>
    </lineage>
</organism>
<dbReference type="Pfam" id="PF00672">
    <property type="entry name" value="HAMP"/>
    <property type="match status" value="1"/>
</dbReference>
<keyword evidence="13 14" id="KW-0472">Membrane</keyword>
<evidence type="ECO:0000259" key="15">
    <source>
        <dbReference type="PROSITE" id="PS50109"/>
    </source>
</evidence>
<comment type="function">
    <text evidence="14">Member of a two-component regulatory system.</text>
</comment>
<dbReference type="PANTHER" id="PTHR45436">
    <property type="entry name" value="SENSOR HISTIDINE KINASE YKOH"/>
    <property type="match status" value="1"/>
</dbReference>
<dbReference type="NCBIfam" id="TIGR01386">
    <property type="entry name" value="cztS_silS_copS"/>
    <property type="match status" value="1"/>
</dbReference>
<dbReference type="SUPFAM" id="SSF47384">
    <property type="entry name" value="Homodimeric domain of signal transducing histidine kinase"/>
    <property type="match status" value="1"/>
</dbReference>
<evidence type="ECO:0000256" key="7">
    <source>
        <dbReference type="ARBA" id="ARBA00022692"/>
    </source>
</evidence>
<evidence type="ECO:0000256" key="11">
    <source>
        <dbReference type="ARBA" id="ARBA00022989"/>
    </source>
</evidence>
<dbReference type="PROSITE" id="PS50885">
    <property type="entry name" value="HAMP"/>
    <property type="match status" value="1"/>
</dbReference>
<dbReference type="RefSeq" id="WP_137315158.1">
    <property type="nucleotide sequence ID" value="NZ_CP040017.1"/>
</dbReference>
<dbReference type="InterPro" id="IPR036890">
    <property type="entry name" value="HATPase_C_sf"/>
</dbReference>
<name>A0A4P8HU76_9BURK</name>
<feature type="domain" description="HAMP" evidence="16">
    <location>
        <begin position="189"/>
        <end position="242"/>
    </location>
</feature>
<dbReference type="InterPro" id="IPR036097">
    <property type="entry name" value="HisK_dim/P_sf"/>
</dbReference>
<comment type="subcellular location">
    <subcellularLocation>
        <location evidence="2 14">Cell inner membrane</location>
    </subcellularLocation>
</comment>
<keyword evidence="12 14" id="KW-0902">Two-component regulatory system</keyword>
<evidence type="ECO:0000256" key="9">
    <source>
        <dbReference type="ARBA" id="ARBA00022777"/>
    </source>
</evidence>
<dbReference type="InterPro" id="IPR003594">
    <property type="entry name" value="HATPase_dom"/>
</dbReference>
<dbReference type="CDD" id="cd06225">
    <property type="entry name" value="HAMP"/>
    <property type="match status" value="1"/>
</dbReference>
<dbReference type="SMART" id="SM00304">
    <property type="entry name" value="HAMP"/>
    <property type="match status" value="1"/>
</dbReference>
<keyword evidence="7 14" id="KW-0812">Transmembrane</keyword>
<feature type="transmembrane region" description="Helical" evidence="14">
    <location>
        <begin position="12"/>
        <end position="32"/>
    </location>
</feature>
<dbReference type="Proteomes" id="UP000298763">
    <property type="component" value="Chromosome"/>
</dbReference>
<reference evidence="18 19" key="1">
    <citation type="submission" date="2019-05" db="EMBL/GenBank/DDBJ databases">
        <title>Draft Genome Sequences of Six Type Strains of the Genus Massilia.</title>
        <authorList>
            <person name="Miess H."/>
            <person name="Frediansyhah A."/>
            <person name="Gross H."/>
        </authorList>
    </citation>
    <scope>NUCLEOTIDE SEQUENCE [LARGE SCALE GENOMIC DNA]</scope>
    <source>
        <strain evidence="18 19">DSMZ 26121</strain>
    </source>
</reference>
<evidence type="ECO:0000256" key="10">
    <source>
        <dbReference type="ARBA" id="ARBA00022840"/>
    </source>
</evidence>
<evidence type="ECO:0000256" key="14">
    <source>
        <dbReference type="RuleBase" id="RU364088"/>
    </source>
</evidence>
<evidence type="ECO:0000256" key="12">
    <source>
        <dbReference type="ARBA" id="ARBA00023012"/>
    </source>
</evidence>
<reference evidence="17 20" key="2">
    <citation type="submission" date="2020-08" db="EMBL/GenBank/DDBJ databases">
        <title>Genomic Encyclopedia of Type Strains, Phase III (KMG-III): the genomes of soil and plant-associated and newly described type strains.</title>
        <authorList>
            <person name="Whitman W."/>
        </authorList>
    </citation>
    <scope>NUCLEOTIDE SEQUENCE [LARGE SCALE GENOMIC DNA]</scope>
    <source>
        <strain evidence="17 20">CECT 7753</strain>
    </source>
</reference>
<dbReference type="EC" id="2.7.13.3" evidence="14"/>
<evidence type="ECO:0000256" key="4">
    <source>
        <dbReference type="ARBA" id="ARBA00022519"/>
    </source>
</evidence>
<keyword evidence="19" id="KW-1185">Reference proteome</keyword>
<dbReference type="Gene3D" id="6.10.340.10">
    <property type="match status" value="1"/>
</dbReference>
<proteinExistence type="predicted"/>
<keyword evidence="6 14" id="KW-0808">Transferase</keyword>
<dbReference type="Proteomes" id="UP000584325">
    <property type="component" value="Unassembled WGS sequence"/>
</dbReference>
<dbReference type="InterPro" id="IPR003660">
    <property type="entry name" value="HAMP_dom"/>
</dbReference>
<dbReference type="InterPro" id="IPR006290">
    <property type="entry name" value="CztS_silS_copS"/>
</dbReference>
<keyword evidence="3 14" id="KW-1003">Cell membrane</keyword>
<evidence type="ECO:0000256" key="13">
    <source>
        <dbReference type="ARBA" id="ARBA00023136"/>
    </source>
</evidence>
<dbReference type="OrthoDB" id="9786919at2"/>
<dbReference type="GO" id="GO:0000155">
    <property type="term" value="F:phosphorelay sensor kinase activity"/>
    <property type="evidence" value="ECO:0007669"/>
    <property type="project" value="InterPro"/>
</dbReference>
<dbReference type="SUPFAM" id="SSF55874">
    <property type="entry name" value="ATPase domain of HSP90 chaperone/DNA topoisomerase II/histidine kinase"/>
    <property type="match status" value="1"/>
</dbReference>
<dbReference type="InterPro" id="IPR003661">
    <property type="entry name" value="HisK_dim/P_dom"/>
</dbReference>
<dbReference type="AlphaFoldDB" id="A0A4P8HU76"/>
<dbReference type="PROSITE" id="PS50109">
    <property type="entry name" value="HIS_KIN"/>
    <property type="match status" value="1"/>
</dbReference>
<dbReference type="InterPro" id="IPR048590">
    <property type="entry name" value="CusS-like_sensor"/>
</dbReference>
<feature type="transmembrane region" description="Helical" evidence="14">
    <location>
        <begin position="167"/>
        <end position="188"/>
    </location>
</feature>
<evidence type="ECO:0000313" key="19">
    <source>
        <dbReference type="Proteomes" id="UP000298763"/>
    </source>
</evidence>
<evidence type="ECO:0000259" key="16">
    <source>
        <dbReference type="PROSITE" id="PS50885"/>
    </source>
</evidence>
<sequence length="465" mass="50744">MSVRSVSLTLRLSALVAVVAFAVFSVVGVYLYRSLAGQLQERDDADLVERADLMRHFLDETSNTAEITRDPHRFLDSASLDGDVFLLMQASDGTTLAKNTESLSPASHVVPLTRPAVQADVIETEADRSARQRVLSVSGRVASGELVRVTLARITADRSALLSAYRWRVLGAALLGAAITATLGSILIRHALKRVTALAEQARHVSAQNLRVRLDGAAAPNELRILADSFNDVLDRLEASFNNLSQFADDLAHDMRTPLNNLMVQTEVMLSQPRPAEDYQNLLHSNHEEFGRLARMVESMLFLARADHDEVALSLERLDLHQELTRIADYFEGPALDAGVQIAVSASGTVIADAQLLRRAVSNLVSNALRYTPPGNSLRLDAAEKDEWTSVCVTNFGPSIAPEHIDRLFDRFYRADPSRSSASGTSGLGLAIVKSIMTLQHGRVTVTSQPGGDTRFCLLFPNRPG</sequence>
<dbReference type="GO" id="GO:0005886">
    <property type="term" value="C:plasma membrane"/>
    <property type="evidence" value="ECO:0007669"/>
    <property type="project" value="UniProtKB-SubCell"/>
</dbReference>
<dbReference type="Gene3D" id="1.10.287.130">
    <property type="match status" value="1"/>
</dbReference>
<evidence type="ECO:0000256" key="5">
    <source>
        <dbReference type="ARBA" id="ARBA00022553"/>
    </source>
</evidence>
<keyword evidence="5" id="KW-0597">Phosphoprotein</keyword>
<dbReference type="InterPro" id="IPR004358">
    <property type="entry name" value="Sig_transdc_His_kin-like_C"/>
</dbReference>
<keyword evidence="8 14" id="KW-0547">Nucleotide-binding</keyword>
<dbReference type="SMART" id="SM00387">
    <property type="entry name" value="HATPase_c"/>
    <property type="match status" value="1"/>
</dbReference>
<evidence type="ECO:0000256" key="1">
    <source>
        <dbReference type="ARBA" id="ARBA00000085"/>
    </source>
</evidence>
<protein>
    <recommendedName>
        <fullName evidence="14">Sensor protein</fullName>
        <ecNumber evidence="14">2.7.13.3</ecNumber>
    </recommendedName>
</protein>
<dbReference type="InterPro" id="IPR005467">
    <property type="entry name" value="His_kinase_dom"/>
</dbReference>
<dbReference type="EMBL" id="JACHXS010000005">
    <property type="protein sequence ID" value="MBB3222081.1"/>
    <property type="molecule type" value="Genomic_DNA"/>
</dbReference>
<accession>A0A4P8HU76</accession>
<evidence type="ECO:0000256" key="6">
    <source>
        <dbReference type="ARBA" id="ARBA00022679"/>
    </source>
</evidence>
<feature type="domain" description="Histidine kinase" evidence="15">
    <location>
        <begin position="250"/>
        <end position="464"/>
    </location>
</feature>
<evidence type="ECO:0000256" key="3">
    <source>
        <dbReference type="ARBA" id="ARBA00022475"/>
    </source>
</evidence>
<dbReference type="SMART" id="SM00388">
    <property type="entry name" value="HisKA"/>
    <property type="match status" value="1"/>
</dbReference>
<dbReference type="GO" id="GO:0005524">
    <property type="term" value="F:ATP binding"/>
    <property type="evidence" value="ECO:0007669"/>
    <property type="project" value="UniProtKB-KW"/>
</dbReference>
<comment type="catalytic activity">
    <reaction evidence="1 14">
        <text>ATP + protein L-histidine = ADP + protein N-phospho-L-histidine.</text>
        <dbReference type="EC" id="2.7.13.3"/>
    </reaction>
</comment>
<dbReference type="PRINTS" id="PR00344">
    <property type="entry name" value="BCTRLSENSOR"/>
</dbReference>